<comment type="catalytic activity">
    <reaction evidence="1">
        <text>Release of an N-terminal amino acid, Xaa-|-Yaa- from a peptide, amide or arylamide. Xaa is preferably Ala, but may be most amino acids including Pro (slow action). When a terminal hydrophobic residue is followed by a prolyl residue, the two may be released as an intact Xaa-Pro dipeptide.</text>
        <dbReference type="EC" id="3.4.11.2"/>
    </reaction>
</comment>
<keyword evidence="9" id="KW-0479">Metal-binding</keyword>
<evidence type="ECO:0000259" key="15">
    <source>
        <dbReference type="Pfam" id="PF01433"/>
    </source>
</evidence>
<dbReference type="SUPFAM" id="SSF63737">
    <property type="entry name" value="Leukotriene A4 hydrolase N-terminal domain"/>
    <property type="match status" value="1"/>
</dbReference>
<comment type="similarity">
    <text evidence="4">Belongs to the peptidase M1 family.</text>
</comment>
<dbReference type="EMBL" id="JAXQPW010000001">
    <property type="protein sequence ID" value="MDZ5661277.1"/>
    <property type="molecule type" value="Genomic_DNA"/>
</dbReference>
<proteinExistence type="inferred from homology"/>
<name>A0ABU5K8Q1_9ACTN</name>
<dbReference type="InterPro" id="IPR027268">
    <property type="entry name" value="Peptidase_M4/M1_CTD_sf"/>
</dbReference>
<dbReference type="SUPFAM" id="SSF55486">
    <property type="entry name" value="Metalloproteases ('zincins'), catalytic domain"/>
    <property type="match status" value="1"/>
</dbReference>
<gene>
    <name evidence="17" type="ORF">SFC79_05815</name>
</gene>
<keyword evidence="8" id="KW-0645">Protease</keyword>
<protein>
    <recommendedName>
        <fullName evidence="6">Aminopeptidase N</fullName>
        <ecNumber evidence="5">3.4.11.2</ecNumber>
    </recommendedName>
    <alternativeName>
        <fullName evidence="13">Alanine aminopeptidase</fullName>
    </alternativeName>
    <alternativeName>
        <fullName evidence="14">Lysyl aminopeptidase</fullName>
    </alternativeName>
</protein>
<dbReference type="PANTHER" id="PTHR45726">
    <property type="entry name" value="LEUKOTRIENE A-4 HYDROLASE"/>
    <property type="match status" value="1"/>
</dbReference>
<dbReference type="PANTHER" id="PTHR45726:SF3">
    <property type="entry name" value="LEUKOTRIENE A-4 HYDROLASE"/>
    <property type="match status" value="1"/>
</dbReference>
<evidence type="ECO:0000256" key="10">
    <source>
        <dbReference type="ARBA" id="ARBA00022801"/>
    </source>
</evidence>
<dbReference type="Gene3D" id="1.10.390.10">
    <property type="entry name" value="Neutral Protease Domain 2"/>
    <property type="match status" value="1"/>
</dbReference>
<keyword evidence="17" id="KW-0031">Aminopeptidase</keyword>
<evidence type="ECO:0000256" key="9">
    <source>
        <dbReference type="ARBA" id="ARBA00022723"/>
    </source>
</evidence>
<sequence>MSDDYPAATMPQPTTDPYLPGHGDASYGVRHYSLGLAYKVVGNRLDGDARLTCVAHEDVSSIELDLAHLRVAKVWVGGVQVRFTHKRDRLAVPVVAAAGEEFEVRVAYGGSPRPLRARHLGTAGWEELADGVIVAAQPHGAPTWFPCNDRPSDKATWSATVLAPQDYHVAMSGELAGRRRRGSGVEWTYEMTTPMAPYLATCQIGRYTVRELAERVVVVAPGDLTGPAYDASFAQQPAMMRFFEDRFGAYPFGTYTCVVTDDDLEIPLESQSLSTFGRNFASEDWDAVRLVAHELAHQWFGNAVTLTEWKDIWLHEGFACYAEWLWSEEAGDRSADDWAHHHHERLAGLDQDLLLADPGPELMFDDRVYKRGALTLHALRSVVGDDDFFEVLRTWVADHTGASVTTADFEAVVAAVTGEERTDLFDAWLREPALPDLPS</sequence>
<dbReference type="InterPro" id="IPR042097">
    <property type="entry name" value="Aminopeptidase_N-like_N_sf"/>
</dbReference>
<dbReference type="RefSeq" id="WP_322920578.1">
    <property type="nucleotide sequence ID" value="NZ_CP141058.1"/>
</dbReference>
<evidence type="ECO:0000256" key="5">
    <source>
        <dbReference type="ARBA" id="ARBA00012564"/>
    </source>
</evidence>
<keyword evidence="10 17" id="KW-0378">Hydrolase</keyword>
<comment type="cofactor">
    <cofactor evidence="2">
        <name>Zn(2+)</name>
        <dbReference type="ChEBI" id="CHEBI:29105"/>
    </cofactor>
</comment>
<evidence type="ECO:0000313" key="17">
    <source>
        <dbReference type="EMBL" id="MDZ5661277.1"/>
    </source>
</evidence>
<evidence type="ECO:0000256" key="14">
    <source>
        <dbReference type="ARBA" id="ARBA00031533"/>
    </source>
</evidence>
<feature type="domain" description="Peptidase M1 membrane alanine aminopeptidase" evidence="15">
    <location>
        <begin position="235"/>
        <end position="428"/>
    </location>
</feature>
<dbReference type="PRINTS" id="PR00756">
    <property type="entry name" value="ALADIPTASE"/>
</dbReference>
<dbReference type="Pfam" id="PF01433">
    <property type="entry name" value="Peptidase_M1"/>
    <property type="match status" value="1"/>
</dbReference>
<keyword evidence="7" id="KW-0963">Cytoplasm</keyword>
<evidence type="ECO:0000256" key="3">
    <source>
        <dbReference type="ARBA" id="ARBA00004496"/>
    </source>
</evidence>
<evidence type="ECO:0000256" key="4">
    <source>
        <dbReference type="ARBA" id="ARBA00010136"/>
    </source>
</evidence>
<evidence type="ECO:0000256" key="12">
    <source>
        <dbReference type="ARBA" id="ARBA00023049"/>
    </source>
</evidence>
<evidence type="ECO:0000256" key="8">
    <source>
        <dbReference type="ARBA" id="ARBA00022670"/>
    </source>
</evidence>
<comment type="subcellular location">
    <subcellularLocation>
        <location evidence="3">Cytoplasm</location>
    </subcellularLocation>
</comment>
<comment type="caution">
    <text evidence="17">The sequence shown here is derived from an EMBL/GenBank/DDBJ whole genome shotgun (WGS) entry which is preliminary data.</text>
</comment>
<evidence type="ECO:0000256" key="6">
    <source>
        <dbReference type="ARBA" id="ARBA00015611"/>
    </source>
</evidence>
<dbReference type="EC" id="3.4.11.2" evidence="5"/>
<evidence type="ECO:0000313" key="18">
    <source>
        <dbReference type="Proteomes" id="UP001291999"/>
    </source>
</evidence>
<dbReference type="InterPro" id="IPR034015">
    <property type="entry name" value="M1_LTA4H"/>
</dbReference>
<reference evidence="17 18" key="1">
    <citation type="submission" date="2023-11" db="EMBL/GenBank/DDBJ databases">
        <title>Novel species in genus Nocardioides.</title>
        <authorList>
            <person name="Zhou H."/>
        </authorList>
    </citation>
    <scope>NUCLEOTIDE SEQUENCE [LARGE SCALE GENOMIC DNA]</scope>
    <source>
        <strain evidence="17 18">S-58</strain>
    </source>
</reference>
<dbReference type="InterPro" id="IPR001930">
    <property type="entry name" value="Peptidase_M1"/>
</dbReference>
<organism evidence="17 18">
    <name type="scientific">Nocardioides renjunii</name>
    <dbReference type="NCBI Taxonomy" id="3095075"/>
    <lineage>
        <taxon>Bacteria</taxon>
        <taxon>Bacillati</taxon>
        <taxon>Actinomycetota</taxon>
        <taxon>Actinomycetes</taxon>
        <taxon>Propionibacteriales</taxon>
        <taxon>Nocardioidaceae</taxon>
        <taxon>Nocardioides</taxon>
    </lineage>
</organism>
<evidence type="ECO:0000259" key="16">
    <source>
        <dbReference type="Pfam" id="PF17900"/>
    </source>
</evidence>
<dbReference type="InterPro" id="IPR014782">
    <property type="entry name" value="Peptidase_M1_dom"/>
</dbReference>
<keyword evidence="11" id="KW-0862">Zinc</keyword>
<keyword evidence="12" id="KW-0482">Metalloprotease</keyword>
<dbReference type="InterPro" id="IPR045357">
    <property type="entry name" value="Aminopeptidase_N-like_N"/>
</dbReference>
<dbReference type="Proteomes" id="UP001291999">
    <property type="component" value="Unassembled WGS sequence"/>
</dbReference>
<evidence type="ECO:0000256" key="13">
    <source>
        <dbReference type="ARBA" id="ARBA00029811"/>
    </source>
</evidence>
<dbReference type="Pfam" id="PF17900">
    <property type="entry name" value="Peptidase_M1_N"/>
    <property type="match status" value="1"/>
</dbReference>
<dbReference type="GO" id="GO:0004177">
    <property type="term" value="F:aminopeptidase activity"/>
    <property type="evidence" value="ECO:0007669"/>
    <property type="project" value="UniProtKB-KW"/>
</dbReference>
<evidence type="ECO:0000256" key="11">
    <source>
        <dbReference type="ARBA" id="ARBA00022833"/>
    </source>
</evidence>
<feature type="domain" description="Aminopeptidase N-like N-terminal" evidence="16">
    <location>
        <begin position="31"/>
        <end position="199"/>
    </location>
</feature>
<dbReference type="CDD" id="cd09603">
    <property type="entry name" value="M1_APN_like"/>
    <property type="match status" value="1"/>
</dbReference>
<evidence type="ECO:0000256" key="7">
    <source>
        <dbReference type="ARBA" id="ARBA00022490"/>
    </source>
</evidence>
<accession>A0ABU5K8Q1</accession>
<keyword evidence="18" id="KW-1185">Reference proteome</keyword>
<evidence type="ECO:0000256" key="2">
    <source>
        <dbReference type="ARBA" id="ARBA00001947"/>
    </source>
</evidence>
<evidence type="ECO:0000256" key="1">
    <source>
        <dbReference type="ARBA" id="ARBA00000098"/>
    </source>
</evidence>
<dbReference type="Gene3D" id="2.60.40.1730">
    <property type="entry name" value="tricorn interacting facor f3 domain"/>
    <property type="match status" value="1"/>
</dbReference>